<accession>A0A397S754</accession>
<dbReference type="Proteomes" id="UP000265703">
    <property type="component" value="Unassembled WGS sequence"/>
</dbReference>
<evidence type="ECO:0000256" key="1">
    <source>
        <dbReference type="SAM" id="MobiDB-lite"/>
    </source>
</evidence>
<feature type="compositionally biased region" description="Acidic residues" evidence="1">
    <location>
        <begin position="355"/>
        <end position="399"/>
    </location>
</feature>
<gene>
    <name evidence="2" type="ORF">C1645_838435</name>
</gene>
<dbReference type="AlphaFoldDB" id="A0A397S754"/>
<proteinExistence type="predicted"/>
<reference evidence="2 3" key="1">
    <citation type="submission" date="2018-06" db="EMBL/GenBank/DDBJ databases">
        <title>Comparative genomics reveals the genomic features of Rhizophagus irregularis, R. cerebriforme, R. diaphanum and Gigaspora rosea, and their symbiotic lifestyle signature.</title>
        <authorList>
            <person name="Morin E."/>
            <person name="San Clemente H."/>
            <person name="Chen E.C.H."/>
            <person name="De La Providencia I."/>
            <person name="Hainaut M."/>
            <person name="Kuo A."/>
            <person name="Kohler A."/>
            <person name="Murat C."/>
            <person name="Tang N."/>
            <person name="Roy S."/>
            <person name="Loubradou J."/>
            <person name="Henrissat B."/>
            <person name="Grigoriev I.V."/>
            <person name="Corradi N."/>
            <person name="Roux C."/>
            <person name="Martin F.M."/>
        </authorList>
    </citation>
    <scope>NUCLEOTIDE SEQUENCE [LARGE SCALE GENOMIC DNA]</scope>
    <source>
        <strain evidence="2 3">DAOM 227022</strain>
    </source>
</reference>
<evidence type="ECO:0000313" key="3">
    <source>
        <dbReference type="Proteomes" id="UP000265703"/>
    </source>
</evidence>
<keyword evidence="3" id="KW-1185">Reference proteome</keyword>
<dbReference type="OrthoDB" id="2484669at2759"/>
<organism evidence="2 3">
    <name type="scientific">Glomus cerebriforme</name>
    <dbReference type="NCBI Taxonomy" id="658196"/>
    <lineage>
        <taxon>Eukaryota</taxon>
        <taxon>Fungi</taxon>
        <taxon>Fungi incertae sedis</taxon>
        <taxon>Mucoromycota</taxon>
        <taxon>Glomeromycotina</taxon>
        <taxon>Glomeromycetes</taxon>
        <taxon>Glomerales</taxon>
        <taxon>Glomeraceae</taxon>
        <taxon>Glomus</taxon>
    </lineage>
</organism>
<protein>
    <submittedName>
        <fullName evidence="2">Uncharacterized protein</fullName>
    </submittedName>
</protein>
<comment type="caution">
    <text evidence="2">The sequence shown here is derived from an EMBL/GenBank/DDBJ whole genome shotgun (WGS) entry which is preliminary data.</text>
</comment>
<name>A0A397S754_9GLOM</name>
<evidence type="ECO:0000313" key="2">
    <source>
        <dbReference type="EMBL" id="RIA80579.1"/>
    </source>
</evidence>
<feature type="region of interest" description="Disordered" evidence="1">
    <location>
        <begin position="298"/>
        <end position="399"/>
    </location>
</feature>
<sequence length="399" mass="43010">MRITESVSPSGNCITFEGSGKILARVIELISVKVEGNKTAKMLYSTIVQVQTSIMSIGGTVAGAAVGGPVGAAAGGAAAKIGTGILQTAANQLMESPRYEETTHMMSFNEFRHKYLFSKDRPISLRLEYHQGLANQFLNRRELKGNMNYDYTQLQFFGYALAQKDFLKASVISLNMTRNSAWFREKIESGIYLYDENHTQFYEKKLTNPVLATSQGGISRGHWDEFVTRTGAGEQILITSNITNADYSNEDYIGSPDRCLCGGGSHNNPNYNFKNTINLTVGGTITLKTRASGAQSCTIPAAGIPPSNVITPGGDGNNNPPSTPFNPNQFPGSGNLTPTPGGSGEFEPNVPDIDVSPDPDFDPSLDPDIGVDPETDPTQDPDIPTEPDEPPDSNDPEND</sequence>
<dbReference type="EMBL" id="QKYT01000938">
    <property type="protein sequence ID" value="RIA80579.1"/>
    <property type="molecule type" value="Genomic_DNA"/>
</dbReference>
<feature type="compositionally biased region" description="Low complexity" evidence="1">
    <location>
        <begin position="317"/>
        <end position="331"/>
    </location>
</feature>